<evidence type="ECO:0000313" key="2">
    <source>
        <dbReference type="EMBL" id="RDY00906.1"/>
    </source>
</evidence>
<feature type="transmembrane region" description="Helical" evidence="1">
    <location>
        <begin position="48"/>
        <end position="69"/>
    </location>
</feature>
<gene>
    <name evidence="2" type="primary">RPL10A</name>
    <name evidence="2" type="ORF">CR513_15849</name>
</gene>
<protein>
    <submittedName>
        <fullName evidence="2">60S ribosomal protein L10a</fullName>
    </submittedName>
</protein>
<dbReference type="Proteomes" id="UP000257109">
    <property type="component" value="Unassembled WGS sequence"/>
</dbReference>
<feature type="non-terminal residue" evidence="2">
    <location>
        <position position="1"/>
    </location>
</feature>
<keyword evidence="1" id="KW-0472">Membrane</keyword>
<evidence type="ECO:0000313" key="3">
    <source>
        <dbReference type="Proteomes" id="UP000257109"/>
    </source>
</evidence>
<organism evidence="2 3">
    <name type="scientific">Mucuna pruriens</name>
    <name type="common">Velvet bean</name>
    <name type="synonym">Dolichos pruriens</name>
    <dbReference type="NCBI Taxonomy" id="157652"/>
    <lineage>
        <taxon>Eukaryota</taxon>
        <taxon>Viridiplantae</taxon>
        <taxon>Streptophyta</taxon>
        <taxon>Embryophyta</taxon>
        <taxon>Tracheophyta</taxon>
        <taxon>Spermatophyta</taxon>
        <taxon>Magnoliopsida</taxon>
        <taxon>eudicotyledons</taxon>
        <taxon>Gunneridae</taxon>
        <taxon>Pentapetalae</taxon>
        <taxon>rosids</taxon>
        <taxon>fabids</taxon>
        <taxon>Fabales</taxon>
        <taxon>Fabaceae</taxon>
        <taxon>Papilionoideae</taxon>
        <taxon>50 kb inversion clade</taxon>
        <taxon>NPAAA clade</taxon>
        <taxon>indigoferoid/millettioid clade</taxon>
        <taxon>Phaseoleae</taxon>
        <taxon>Mucuna</taxon>
    </lineage>
</organism>
<dbReference type="Gene3D" id="3.30.190.20">
    <property type="match status" value="1"/>
</dbReference>
<keyword evidence="2" id="KW-0687">Ribonucleoprotein</keyword>
<comment type="caution">
    <text evidence="2">The sequence shown here is derived from an EMBL/GenBank/DDBJ whole genome shotgun (WGS) entry which is preliminary data.</text>
</comment>
<keyword evidence="2" id="KW-0689">Ribosomal protein</keyword>
<name>A0A371HDN8_MUCPR</name>
<sequence length="84" mass="9655">MTSKLQSDALREAISGIMASSKEKNCKIVKTIEHQIGLKNYDPRKDLYGFWLPLSISWSMELLPIMVILEDIWLGELKVVLYSQ</sequence>
<evidence type="ECO:0000256" key="1">
    <source>
        <dbReference type="SAM" id="Phobius"/>
    </source>
</evidence>
<keyword evidence="1" id="KW-0812">Transmembrane</keyword>
<accession>A0A371HDN8</accession>
<dbReference type="STRING" id="157652.A0A371HDN8"/>
<dbReference type="EMBL" id="QJKJ01002878">
    <property type="protein sequence ID" value="RDY00906.1"/>
    <property type="molecule type" value="Genomic_DNA"/>
</dbReference>
<reference evidence="2" key="1">
    <citation type="submission" date="2018-05" db="EMBL/GenBank/DDBJ databases">
        <title>Draft genome of Mucuna pruriens seed.</title>
        <authorList>
            <person name="Nnadi N.E."/>
            <person name="Vos R."/>
            <person name="Hasami M.H."/>
            <person name="Devisetty U.K."/>
            <person name="Aguiy J.C."/>
        </authorList>
    </citation>
    <scope>NUCLEOTIDE SEQUENCE [LARGE SCALE GENOMIC DNA]</scope>
    <source>
        <strain evidence="2">JCA_2017</strain>
    </source>
</reference>
<keyword evidence="1" id="KW-1133">Transmembrane helix</keyword>
<proteinExistence type="predicted"/>
<dbReference type="GO" id="GO:0005840">
    <property type="term" value="C:ribosome"/>
    <property type="evidence" value="ECO:0007669"/>
    <property type="project" value="UniProtKB-KW"/>
</dbReference>
<feature type="non-terminal residue" evidence="2">
    <location>
        <position position="84"/>
    </location>
</feature>
<dbReference type="AlphaFoldDB" id="A0A371HDN8"/>
<keyword evidence="3" id="KW-1185">Reference proteome</keyword>